<dbReference type="AlphaFoldDB" id="A0A0M7AQN9"/>
<sequence>MGTVSTTLDDIGTRFTLPCKAVMQVQIALDEALSNIVKYAWPEGGEHEALVKIAVLPDQLKIQIIDDGQPFDISQIRTVLPAPGDSRKKYGGRGIIMLKKLVDNIEYDRKNGRNYLTLSKTTSPLQ</sequence>
<evidence type="ECO:0000313" key="3">
    <source>
        <dbReference type="Proteomes" id="UP000049983"/>
    </source>
</evidence>
<dbReference type="EC" id="2.7.11.1" evidence="2"/>
<keyword evidence="2" id="KW-0418">Kinase</keyword>
<reference evidence="3" key="1">
    <citation type="submission" date="2015-07" db="EMBL/GenBank/DDBJ databases">
        <authorList>
            <person name="Rodrigo-Torres Lidia"/>
            <person name="Arahal R.David."/>
        </authorList>
    </citation>
    <scope>NUCLEOTIDE SEQUENCE [LARGE SCALE GENOMIC DNA]</scope>
    <source>
        <strain evidence="3">CECT 5096</strain>
    </source>
</reference>
<dbReference type="GO" id="GO:0004674">
    <property type="term" value="F:protein serine/threonine kinase activity"/>
    <property type="evidence" value="ECO:0007669"/>
    <property type="project" value="UniProtKB-EC"/>
</dbReference>
<proteinExistence type="predicted"/>
<protein>
    <submittedName>
        <fullName evidence="2">Serine/threonine-protein kinase BtrW</fullName>
        <ecNumber evidence="2">2.7.11.1</ecNumber>
    </submittedName>
</protein>
<organism evidence="2 3">
    <name type="scientific">Roseibium album</name>
    <dbReference type="NCBI Taxonomy" id="311410"/>
    <lineage>
        <taxon>Bacteria</taxon>
        <taxon>Pseudomonadati</taxon>
        <taxon>Pseudomonadota</taxon>
        <taxon>Alphaproteobacteria</taxon>
        <taxon>Hyphomicrobiales</taxon>
        <taxon>Stappiaceae</taxon>
        <taxon>Roseibium</taxon>
    </lineage>
</organism>
<evidence type="ECO:0000313" key="2">
    <source>
        <dbReference type="EMBL" id="CTQ77455.1"/>
    </source>
</evidence>
<dbReference type="Gene3D" id="3.30.565.10">
    <property type="entry name" value="Histidine kinase-like ATPase, C-terminal domain"/>
    <property type="match status" value="1"/>
</dbReference>
<dbReference type="SUPFAM" id="SSF55874">
    <property type="entry name" value="ATPase domain of HSP90 chaperone/DNA topoisomerase II/histidine kinase"/>
    <property type="match status" value="1"/>
</dbReference>
<name>A0A0M7AQN9_9HYPH</name>
<dbReference type="CDD" id="cd16936">
    <property type="entry name" value="HATPase_RsbW-like"/>
    <property type="match status" value="1"/>
</dbReference>
<evidence type="ECO:0000259" key="1">
    <source>
        <dbReference type="Pfam" id="PF13581"/>
    </source>
</evidence>
<keyword evidence="3" id="KW-1185">Reference proteome</keyword>
<feature type="domain" description="Histidine kinase/HSP90-like ATPase" evidence="1">
    <location>
        <begin position="4"/>
        <end position="120"/>
    </location>
</feature>
<accession>A0A0M7AQN9</accession>
<keyword evidence="2" id="KW-0808">Transferase</keyword>
<dbReference type="InterPro" id="IPR003594">
    <property type="entry name" value="HATPase_dom"/>
</dbReference>
<gene>
    <name evidence="2" type="primary">btrW</name>
    <name evidence="2" type="ORF">LA5096_05146</name>
</gene>
<dbReference type="Pfam" id="PF13581">
    <property type="entry name" value="HATPase_c_2"/>
    <property type="match status" value="1"/>
</dbReference>
<dbReference type="InterPro" id="IPR036890">
    <property type="entry name" value="HATPase_C_sf"/>
</dbReference>
<dbReference type="EMBL" id="CXWC01000013">
    <property type="protein sequence ID" value="CTQ77455.1"/>
    <property type="molecule type" value="Genomic_DNA"/>
</dbReference>
<dbReference type="STRING" id="311410.LA5095_03864"/>
<dbReference type="Proteomes" id="UP000049983">
    <property type="component" value="Unassembled WGS sequence"/>
</dbReference>